<accession>A0A699HA54</accession>
<sequence>MKKYADKKRRELSFAIGDYVFVKLQPYRQNPVKFQRNQKLGMRYFGPFRVLKQIGPVAYKLELPATSRIHPAFHVSFLKPCVGEPSDQYIPLPLLSTPEGPLVHPIQILDSRKVRVKDEWEIQVLMQWDGRTEHAWESWNHLQQQYPNIALEDKVSFDGGRNVILSQLNKRVKEQFVAHDGNNPSEKIEAVRKSDLYPSSTAYDFEHCKNFVKQWASSSLHSNTEDGHILNNLLFFLYVPRTGGRTYFHCFLKKLYSSSLECP</sequence>
<reference evidence="2" key="1">
    <citation type="journal article" date="2019" name="Sci. Rep.">
        <title>Draft genome of Tanacetum cinerariifolium, the natural source of mosquito coil.</title>
        <authorList>
            <person name="Yamashiro T."/>
            <person name="Shiraishi A."/>
            <person name="Satake H."/>
            <person name="Nakayama K."/>
        </authorList>
    </citation>
    <scope>NUCLEOTIDE SEQUENCE</scope>
</reference>
<evidence type="ECO:0000313" key="2">
    <source>
        <dbReference type="EMBL" id="GEX48516.1"/>
    </source>
</evidence>
<feature type="domain" description="Tf2-1-like SH3-like" evidence="1">
    <location>
        <begin position="17"/>
        <end position="82"/>
    </location>
</feature>
<dbReference type="Pfam" id="PF24626">
    <property type="entry name" value="SH3_Tf2-1"/>
    <property type="match status" value="1"/>
</dbReference>
<name>A0A699HA54_TANCI</name>
<dbReference type="PANTHER" id="PTHR46148">
    <property type="entry name" value="CHROMO DOMAIN-CONTAINING PROTEIN"/>
    <property type="match status" value="1"/>
</dbReference>
<comment type="caution">
    <text evidence="2">The sequence shown here is derived from an EMBL/GenBank/DDBJ whole genome shotgun (WGS) entry which is preliminary data.</text>
</comment>
<dbReference type="InterPro" id="IPR056924">
    <property type="entry name" value="SH3_Tf2-1"/>
</dbReference>
<dbReference type="EMBL" id="BKCJ010111077">
    <property type="protein sequence ID" value="GEX48516.1"/>
    <property type="molecule type" value="Genomic_DNA"/>
</dbReference>
<dbReference type="PANTHER" id="PTHR46148:SF54">
    <property type="entry name" value="RETROTRANSPOSON-LIKE PROTEIN"/>
    <property type="match status" value="1"/>
</dbReference>
<protein>
    <submittedName>
        <fullName evidence="2">Ty3/gypsy retrotransposon protein</fullName>
    </submittedName>
</protein>
<evidence type="ECO:0000259" key="1">
    <source>
        <dbReference type="Pfam" id="PF24626"/>
    </source>
</evidence>
<gene>
    <name evidence="2" type="ORF">Tci_320491</name>
</gene>
<dbReference type="AlphaFoldDB" id="A0A699HA54"/>
<proteinExistence type="predicted"/>
<organism evidence="2">
    <name type="scientific">Tanacetum cinerariifolium</name>
    <name type="common">Dalmatian daisy</name>
    <name type="synonym">Chrysanthemum cinerariifolium</name>
    <dbReference type="NCBI Taxonomy" id="118510"/>
    <lineage>
        <taxon>Eukaryota</taxon>
        <taxon>Viridiplantae</taxon>
        <taxon>Streptophyta</taxon>
        <taxon>Embryophyta</taxon>
        <taxon>Tracheophyta</taxon>
        <taxon>Spermatophyta</taxon>
        <taxon>Magnoliopsida</taxon>
        <taxon>eudicotyledons</taxon>
        <taxon>Gunneridae</taxon>
        <taxon>Pentapetalae</taxon>
        <taxon>asterids</taxon>
        <taxon>campanulids</taxon>
        <taxon>Asterales</taxon>
        <taxon>Asteraceae</taxon>
        <taxon>Asteroideae</taxon>
        <taxon>Anthemideae</taxon>
        <taxon>Anthemidinae</taxon>
        <taxon>Tanacetum</taxon>
    </lineage>
</organism>